<dbReference type="PROSITE" id="PS50250">
    <property type="entry name" value="PCI"/>
    <property type="match status" value="1"/>
</dbReference>
<dbReference type="EMBL" id="MCFE01000712">
    <property type="protein sequence ID" value="ORX81216.1"/>
    <property type="molecule type" value="Genomic_DNA"/>
</dbReference>
<dbReference type="InterPro" id="IPR036388">
    <property type="entry name" value="WH-like_DNA-bd_sf"/>
</dbReference>
<dbReference type="InParanoid" id="A0A1Y1X739"/>
<dbReference type="HAMAP" id="MF_03010">
    <property type="entry name" value="eIF3k"/>
    <property type="match status" value="1"/>
</dbReference>
<dbReference type="InterPro" id="IPR016020">
    <property type="entry name" value="Transl_init_fac_sub12_N_euk"/>
</dbReference>
<comment type="similarity">
    <text evidence="4">Belongs to the eIF-3 subunit K family.</text>
</comment>
<dbReference type="GO" id="GO:0005852">
    <property type="term" value="C:eukaryotic translation initiation factor 3 complex"/>
    <property type="evidence" value="ECO:0007669"/>
    <property type="project" value="UniProtKB-UniRule"/>
</dbReference>
<protein>
    <recommendedName>
        <fullName evidence="4">Eukaryotic translation initiation factor 3 subunit K</fullName>
        <shortName evidence="4">eIF3k</shortName>
    </recommendedName>
    <alternativeName>
        <fullName evidence="4">eIF-3 p25</fullName>
    </alternativeName>
</protein>
<dbReference type="Pfam" id="PF10075">
    <property type="entry name" value="CSN8_PSD8_EIF3K"/>
    <property type="match status" value="1"/>
</dbReference>
<dbReference type="SUPFAM" id="SSF46785">
    <property type="entry name" value="Winged helix' DNA-binding domain"/>
    <property type="match status" value="1"/>
</dbReference>
<dbReference type="GO" id="GO:0033290">
    <property type="term" value="C:eukaryotic 48S preinitiation complex"/>
    <property type="evidence" value="ECO:0007669"/>
    <property type="project" value="UniProtKB-UniRule"/>
</dbReference>
<dbReference type="FunFam" id="1.25.40.250:FF:000001">
    <property type="entry name" value="Eukaryotic translation initiation factor 3 subunit K"/>
    <property type="match status" value="1"/>
</dbReference>
<comment type="subcellular location">
    <subcellularLocation>
        <location evidence="4">Cytoplasm</location>
    </subcellularLocation>
</comment>
<dbReference type="GO" id="GO:0003743">
    <property type="term" value="F:translation initiation factor activity"/>
    <property type="evidence" value="ECO:0007669"/>
    <property type="project" value="UniProtKB-UniRule"/>
</dbReference>
<organism evidence="6 7">
    <name type="scientific">Basidiobolus meristosporus CBS 931.73</name>
    <dbReference type="NCBI Taxonomy" id="1314790"/>
    <lineage>
        <taxon>Eukaryota</taxon>
        <taxon>Fungi</taxon>
        <taxon>Fungi incertae sedis</taxon>
        <taxon>Zoopagomycota</taxon>
        <taxon>Entomophthoromycotina</taxon>
        <taxon>Basidiobolomycetes</taxon>
        <taxon>Basidiobolales</taxon>
        <taxon>Basidiobolaceae</taxon>
        <taxon>Basidiobolus</taxon>
    </lineage>
</organism>
<evidence type="ECO:0000256" key="1">
    <source>
        <dbReference type="ARBA" id="ARBA00022490"/>
    </source>
</evidence>
<dbReference type="Gene3D" id="1.10.10.10">
    <property type="entry name" value="Winged helix-like DNA-binding domain superfamily/Winged helix DNA-binding domain"/>
    <property type="match status" value="1"/>
</dbReference>
<dbReference type="AlphaFoldDB" id="A0A1Y1X739"/>
<reference evidence="6 7" key="1">
    <citation type="submission" date="2016-07" db="EMBL/GenBank/DDBJ databases">
        <title>Pervasive Adenine N6-methylation of Active Genes in Fungi.</title>
        <authorList>
            <consortium name="DOE Joint Genome Institute"/>
            <person name="Mondo S.J."/>
            <person name="Dannebaum R.O."/>
            <person name="Kuo R.C."/>
            <person name="Labutti K."/>
            <person name="Haridas S."/>
            <person name="Kuo A."/>
            <person name="Salamov A."/>
            <person name="Ahrendt S.R."/>
            <person name="Lipzen A."/>
            <person name="Sullivan W."/>
            <person name="Andreopoulos W.B."/>
            <person name="Clum A."/>
            <person name="Lindquist E."/>
            <person name="Daum C."/>
            <person name="Ramamoorthy G.K."/>
            <person name="Gryganskyi A."/>
            <person name="Culley D."/>
            <person name="Magnuson J.K."/>
            <person name="James T.Y."/>
            <person name="O'Malley M.A."/>
            <person name="Stajich J.E."/>
            <person name="Spatafora J.W."/>
            <person name="Visel A."/>
            <person name="Grigoriev I.V."/>
        </authorList>
    </citation>
    <scope>NUCLEOTIDE SEQUENCE [LARGE SCALE GENOMIC DNA]</scope>
    <source>
        <strain evidence="6 7">CBS 931.73</strain>
    </source>
</reference>
<dbReference type="GO" id="GO:0003723">
    <property type="term" value="F:RNA binding"/>
    <property type="evidence" value="ECO:0007669"/>
    <property type="project" value="UniProtKB-UniRule"/>
</dbReference>
<dbReference type="GO" id="GO:0016282">
    <property type="term" value="C:eukaryotic 43S preinitiation complex"/>
    <property type="evidence" value="ECO:0007669"/>
    <property type="project" value="UniProtKB-UniRule"/>
</dbReference>
<name>A0A1Y1X739_9FUNG</name>
<dbReference type="InterPro" id="IPR009374">
    <property type="entry name" value="eIF3k"/>
</dbReference>
<evidence type="ECO:0000256" key="2">
    <source>
        <dbReference type="ARBA" id="ARBA00022540"/>
    </source>
</evidence>
<keyword evidence="2 4" id="KW-0396">Initiation factor</keyword>
<comment type="caution">
    <text evidence="6">The sequence shown here is derived from an EMBL/GenBank/DDBJ whole genome shotgun (WGS) entry which is preliminary data.</text>
</comment>
<evidence type="ECO:0000313" key="6">
    <source>
        <dbReference type="EMBL" id="ORX81216.1"/>
    </source>
</evidence>
<dbReference type="SUPFAM" id="SSF48371">
    <property type="entry name" value="ARM repeat"/>
    <property type="match status" value="1"/>
</dbReference>
<dbReference type="InterPro" id="IPR016024">
    <property type="entry name" value="ARM-type_fold"/>
</dbReference>
<proteinExistence type="inferred from homology"/>
<gene>
    <name evidence="6" type="ORF">K493DRAFT_320729</name>
</gene>
<evidence type="ECO:0000256" key="4">
    <source>
        <dbReference type="HAMAP-Rule" id="MF_03010"/>
    </source>
</evidence>
<comment type="subunit">
    <text evidence="4">Component of the eukaryotic translation initiation factor 3 (eIF-3) complex.</text>
</comment>
<dbReference type="PANTHER" id="PTHR13022">
    <property type="entry name" value="EUKARYOTIC TRANSLATION INITIATION FACTOR 3 SUBUNIT 11"/>
    <property type="match status" value="1"/>
</dbReference>
<feature type="domain" description="PCI" evidence="5">
    <location>
        <begin position="41"/>
        <end position="205"/>
    </location>
</feature>
<dbReference type="InterPro" id="IPR000717">
    <property type="entry name" value="PCI_dom"/>
</dbReference>
<keyword evidence="1 4" id="KW-0963">Cytoplasm</keyword>
<dbReference type="Proteomes" id="UP000193498">
    <property type="component" value="Unassembled WGS sequence"/>
</dbReference>
<evidence type="ECO:0000313" key="7">
    <source>
        <dbReference type="Proteomes" id="UP000193498"/>
    </source>
</evidence>
<evidence type="ECO:0000259" key="5">
    <source>
        <dbReference type="PROSITE" id="PS50250"/>
    </source>
</evidence>
<dbReference type="GO" id="GO:0043022">
    <property type="term" value="F:ribosome binding"/>
    <property type="evidence" value="ECO:0007669"/>
    <property type="project" value="InterPro"/>
</dbReference>
<keyword evidence="3 4" id="KW-0648">Protein biosynthesis</keyword>
<dbReference type="GO" id="GO:0006446">
    <property type="term" value="P:regulation of translational initiation"/>
    <property type="evidence" value="ECO:0007669"/>
    <property type="project" value="InterPro"/>
</dbReference>
<dbReference type="InterPro" id="IPR033464">
    <property type="entry name" value="CSN8_PSD8_EIF3K"/>
</dbReference>
<dbReference type="PANTHER" id="PTHR13022:SF0">
    <property type="entry name" value="EUKARYOTIC TRANSLATION INITIATION FACTOR 3 SUBUNIT K"/>
    <property type="match status" value="1"/>
</dbReference>
<sequence length="220" mass="25370">MNPSNRPENVDKIINSVERYNPENLPALEKYLAHQCSGQEHDLMANLAILKMYQFNPHLVNHQIVCSILIKALTAIPNSDFNLCLYLLNEQIISEASVAKVITLHKILEEARYLEFWNKIGSDVEYKELLSDVVDFEKEIRSMIAKNIAITYQVVSLKHLEEYLNIKGDELDSFIKEQGWTKQEENVTLPINKDNEAKQIVITENIKFEQLTKILCHSSV</sequence>
<comment type="function">
    <text evidence="4">Component of the eukaryotic translation initiation factor 3 (eIF-3) complex, which is involved in protein synthesis of a specialized repertoire of mRNAs and, together with other initiation factors, stimulates binding of mRNA and methionyl-tRNAi to the 40S ribosome. The eIF-3 complex specifically targets and initiates translation of a subset of mRNAs involved in cell proliferation.</text>
</comment>
<dbReference type="STRING" id="1314790.A0A1Y1X739"/>
<evidence type="ECO:0000256" key="3">
    <source>
        <dbReference type="ARBA" id="ARBA00022917"/>
    </source>
</evidence>
<accession>A0A1Y1X739</accession>
<dbReference type="OrthoDB" id="337745at2759"/>
<dbReference type="InterPro" id="IPR036390">
    <property type="entry name" value="WH_DNA-bd_sf"/>
</dbReference>
<dbReference type="GO" id="GO:0001732">
    <property type="term" value="P:formation of cytoplasmic translation initiation complex"/>
    <property type="evidence" value="ECO:0007669"/>
    <property type="project" value="UniProtKB-UniRule"/>
</dbReference>
<keyword evidence="7" id="KW-1185">Reference proteome</keyword>
<dbReference type="Gene3D" id="1.25.40.250">
    <property type="entry name" value="ARM repeat, domain 1"/>
    <property type="match status" value="1"/>
</dbReference>